<reference evidence="4 5" key="1">
    <citation type="journal article" date="2019" name="Int. J. Syst. Evol. Microbiol.">
        <title>The Global Catalogue of Microorganisms (GCM) 10K type strain sequencing project: providing services to taxonomists for standard genome sequencing and annotation.</title>
        <authorList>
            <consortium name="The Broad Institute Genomics Platform"/>
            <consortium name="The Broad Institute Genome Sequencing Center for Infectious Disease"/>
            <person name="Wu L."/>
            <person name="Ma J."/>
        </authorList>
    </citation>
    <scope>NUCLEOTIDE SEQUENCE [LARGE SCALE GENOMIC DNA]</scope>
    <source>
        <strain evidence="4 5">PSRA2</strain>
    </source>
</reference>
<feature type="region of interest" description="Disordered" evidence="1">
    <location>
        <begin position="1"/>
        <end position="46"/>
    </location>
</feature>
<protein>
    <recommendedName>
        <fullName evidence="3">DUF7319 domain-containing protein</fullName>
    </recommendedName>
</protein>
<feature type="region of interest" description="Disordered" evidence="1">
    <location>
        <begin position="254"/>
        <end position="279"/>
    </location>
</feature>
<keyword evidence="2" id="KW-1133">Transmembrane helix</keyword>
<feature type="transmembrane region" description="Helical" evidence="2">
    <location>
        <begin position="178"/>
        <end position="197"/>
    </location>
</feature>
<dbReference type="Pfam" id="PF24003">
    <property type="entry name" value="DUF7319"/>
    <property type="match status" value="1"/>
</dbReference>
<feature type="transmembrane region" description="Helical" evidence="2">
    <location>
        <begin position="203"/>
        <end position="223"/>
    </location>
</feature>
<proteinExistence type="predicted"/>
<feature type="compositionally biased region" description="Acidic residues" evidence="1">
    <location>
        <begin position="10"/>
        <end position="22"/>
    </location>
</feature>
<keyword evidence="2" id="KW-0812">Transmembrane</keyword>
<dbReference type="AlphaFoldDB" id="A0ABD5U7C4"/>
<dbReference type="RefSeq" id="WP_304447949.1">
    <property type="nucleotide sequence ID" value="NZ_JARRAH010000001.1"/>
</dbReference>
<feature type="compositionally biased region" description="Acidic residues" evidence="1">
    <location>
        <begin position="264"/>
        <end position="279"/>
    </location>
</feature>
<sequence>MADSRSSADGPDEGDGGADDAPESTSDGSPDRSLEELRAQVDEKYDFDDFRPEDMARMTPEEWEAAFDPDTWITGPELLDRVEADLKNRVANRDVFARLERFADPDRVVAYSDEGYAVVYGDGTVEGMGTVLRDVKPTVALCSMDDYEVSDPPAEETLPDPLDVPEGSGELGNRMLQAVAGVQVLVGLSMFAAIPLLGLDTLLGIVVGTGFLVIGLLLFLLVANARLSDRFRAEEYRNRLRAVGIDSDERPAFLDDIERGQLPDLEEEGAESESNENTA</sequence>
<dbReference type="EMBL" id="JBHSXM010000001">
    <property type="protein sequence ID" value="MFC6836258.1"/>
    <property type="molecule type" value="Genomic_DNA"/>
</dbReference>
<gene>
    <name evidence="4" type="ORF">ACFQHK_07030</name>
</gene>
<evidence type="ECO:0000313" key="4">
    <source>
        <dbReference type="EMBL" id="MFC6836258.1"/>
    </source>
</evidence>
<dbReference type="Proteomes" id="UP001596406">
    <property type="component" value="Unassembled WGS sequence"/>
</dbReference>
<evidence type="ECO:0000313" key="5">
    <source>
        <dbReference type="Proteomes" id="UP001596406"/>
    </source>
</evidence>
<evidence type="ECO:0000256" key="2">
    <source>
        <dbReference type="SAM" id="Phobius"/>
    </source>
</evidence>
<organism evidence="4 5">
    <name type="scientific">Halomarina ordinaria</name>
    <dbReference type="NCBI Taxonomy" id="3033939"/>
    <lineage>
        <taxon>Archaea</taxon>
        <taxon>Methanobacteriati</taxon>
        <taxon>Methanobacteriota</taxon>
        <taxon>Stenosarchaea group</taxon>
        <taxon>Halobacteria</taxon>
        <taxon>Halobacteriales</taxon>
        <taxon>Natronomonadaceae</taxon>
        <taxon>Halomarina</taxon>
    </lineage>
</organism>
<dbReference type="InterPro" id="IPR055743">
    <property type="entry name" value="DUF7319"/>
</dbReference>
<comment type="caution">
    <text evidence="4">The sequence shown here is derived from an EMBL/GenBank/DDBJ whole genome shotgun (WGS) entry which is preliminary data.</text>
</comment>
<keyword evidence="5" id="KW-1185">Reference proteome</keyword>
<feature type="compositionally biased region" description="Basic and acidic residues" evidence="1">
    <location>
        <begin position="29"/>
        <end position="46"/>
    </location>
</feature>
<evidence type="ECO:0000259" key="3">
    <source>
        <dbReference type="Pfam" id="PF24003"/>
    </source>
</evidence>
<evidence type="ECO:0000256" key="1">
    <source>
        <dbReference type="SAM" id="MobiDB-lite"/>
    </source>
</evidence>
<feature type="domain" description="DUF7319" evidence="3">
    <location>
        <begin position="58"/>
        <end position="256"/>
    </location>
</feature>
<name>A0ABD5U7C4_9EURY</name>
<keyword evidence="2" id="KW-0472">Membrane</keyword>
<accession>A0ABD5U7C4</accession>